<keyword evidence="5" id="KW-1185">Reference proteome</keyword>
<dbReference type="CDD" id="cd04301">
    <property type="entry name" value="NAT_SF"/>
    <property type="match status" value="1"/>
</dbReference>
<evidence type="ECO:0000259" key="3">
    <source>
        <dbReference type="PROSITE" id="PS51186"/>
    </source>
</evidence>
<dbReference type="PANTHER" id="PTHR43877">
    <property type="entry name" value="AMINOALKYLPHOSPHONATE N-ACETYLTRANSFERASE-RELATED-RELATED"/>
    <property type="match status" value="1"/>
</dbReference>
<dbReference type="Gene3D" id="3.40.630.30">
    <property type="match status" value="1"/>
</dbReference>
<dbReference type="RefSeq" id="WP_096509828.1">
    <property type="nucleotide sequence ID" value="NZ_AP017423.2"/>
</dbReference>
<proteinExistence type="predicted"/>
<dbReference type="Proteomes" id="UP000218595">
    <property type="component" value="Chromosome"/>
</dbReference>
<accession>A0ABM7RV21</accession>
<sequence length="164" mass="18351">MEDPIRTCKATPTDAGIISRIIERSIRVGCARDHRNHPQTVATWTHNKTIEHIQPWLTDPRLYLNIALLQDKPVGVAMASISGKVAFCYVQPEWFRRGAGQALVQDLEGWLISQGLRQARLNSTRTSEAFYRHLGYQPCARAFMVSGLQAIPMHKGLISVSSKG</sequence>
<dbReference type="EMBL" id="AP017423">
    <property type="protein sequence ID" value="BCX69624.1"/>
    <property type="molecule type" value="Genomic_DNA"/>
</dbReference>
<dbReference type="SUPFAM" id="SSF55729">
    <property type="entry name" value="Acyl-CoA N-acyltransferases (Nat)"/>
    <property type="match status" value="1"/>
</dbReference>
<evidence type="ECO:0000256" key="2">
    <source>
        <dbReference type="ARBA" id="ARBA00023315"/>
    </source>
</evidence>
<reference evidence="4 5" key="1">
    <citation type="submission" date="2016-04" db="EMBL/GenBank/DDBJ databases">
        <title>Complete genome sequence of Pseudomonas sp. LAB-08 isolated from TCE contaminated aquifer soil.</title>
        <authorList>
            <person name="Dohra H."/>
            <person name="Suzuki K."/>
            <person name="Fatma A."/>
            <person name="Inuzuka Y."/>
            <person name="Honjo M."/>
            <person name="Tashiro Y."/>
            <person name="Futamata H."/>
        </authorList>
    </citation>
    <scope>NUCLEOTIDE SEQUENCE [LARGE SCALE GENOMIC DNA]</scope>
    <source>
        <strain evidence="4 5">LAB-08</strain>
    </source>
</reference>
<dbReference type="Pfam" id="PF13673">
    <property type="entry name" value="Acetyltransf_10"/>
    <property type="match status" value="1"/>
</dbReference>
<protein>
    <submittedName>
        <fullName evidence="4">GNAT family N-acetyltransferase</fullName>
    </submittedName>
</protein>
<dbReference type="InterPro" id="IPR000182">
    <property type="entry name" value="GNAT_dom"/>
</dbReference>
<dbReference type="InterPro" id="IPR016181">
    <property type="entry name" value="Acyl_CoA_acyltransferase"/>
</dbReference>
<dbReference type="InterPro" id="IPR050832">
    <property type="entry name" value="Bact_Acetyltransf"/>
</dbReference>
<evidence type="ECO:0000313" key="4">
    <source>
        <dbReference type="EMBL" id="BCX69624.1"/>
    </source>
</evidence>
<dbReference type="PROSITE" id="PS51186">
    <property type="entry name" value="GNAT"/>
    <property type="match status" value="1"/>
</dbReference>
<evidence type="ECO:0000256" key="1">
    <source>
        <dbReference type="ARBA" id="ARBA00022679"/>
    </source>
</evidence>
<feature type="domain" description="N-acetyltransferase" evidence="3">
    <location>
        <begin position="21"/>
        <end position="158"/>
    </location>
</feature>
<name>A0ABM7RV21_9PSED</name>
<organism evidence="4 5">
    <name type="scientific">Pseudomonas izuensis</name>
    <dbReference type="NCBI Taxonomy" id="2684212"/>
    <lineage>
        <taxon>Bacteria</taxon>
        <taxon>Pseudomonadati</taxon>
        <taxon>Pseudomonadota</taxon>
        <taxon>Gammaproteobacteria</taxon>
        <taxon>Pseudomonadales</taxon>
        <taxon>Pseudomonadaceae</taxon>
        <taxon>Pseudomonas</taxon>
    </lineage>
</organism>
<keyword evidence="1" id="KW-0808">Transferase</keyword>
<evidence type="ECO:0000313" key="5">
    <source>
        <dbReference type="Proteomes" id="UP000218595"/>
    </source>
</evidence>
<gene>
    <name evidence="4" type="ORF">LAB08_R42760</name>
</gene>
<keyword evidence="2" id="KW-0012">Acyltransferase</keyword>